<evidence type="ECO:0000313" key="3">
    <source>
        <dbReference type="Proteomes" id="UP000460298"/>
    </source>
</evidence>
<keyword evidence="1" id="KW-1133">Transmembrane helix</keyword>
<dbReference type="Proteomes" id="UP000460298">
    <property type="component" value="Unassembled WGS sequence"/>
</dbReference>
<organism evidence="2 3">
    <name type="scientific">Leptonema illini</name>
    <dbReference type="NCBI Taxonomy" id="183"/>
    <lineage>
        <taxon>Bacteria</taxon>
        <taxon>Pseudomonadati</taxon>
        <taxon>Spirochaetota</taxon>
        <taxon>Spirochaetia</taxon>
        <taxon>Leptospirales</taxon>
        <taxon>Leptospiraceae</taxon>
        <taxon>Leptonema</taxon>
    </lineage>
</organism>
<feature type="transmembrane region" description="Helical" evidence="1">
    <location>
        <begin position="66"/>
        <end position="87"/>
    </location>
</feature>
<keyword evidence="1" id="KW-0812">Transmembrane</keyword>
<accession>A0A833GZN7</accession>
<evidence type="ECO:0000313" key="2">
    <source>
        <dbReference type="EMBL" id="KAB2929945.1"/>
    </source>
</evidence>
<feature type="transmembrane region" description="Helical" evidence="1">
    <location>
        <begin position="149"/>
        <end position="173"/>
    </location>
</feature>
<reference evidence="2 3" key="1">
    <citation type="submission" date="2019-10" db="EMBL/GenBank/DDBJ databases">
        <title>Extracellular Electron Transfer in a Candidatus Methanoperedens spp. Enrichment Culture.</title>
        <authorList>
            <person name="Berger S."/>
            <person name="Rangel Shaw D."/>
            <person name="Berben T."/>
            <person name="In 'T Zandt M."/>
            <person name="Frank J."/>
            <person name="Reimann J."/>
            <person name="Jetten M.S.M."/>
            <person name="Welte C.U."/>
        </authorList>
    </citation>
    <scope>NUCLEOTIDE SEQUENCE [LARGE SCALE GENOMIC DNA]</scope>
    <source>
        <strain evidence="2">SB12</strain>
    </source>
</reference>
<sequence>MNSEQPLHHPIKGINPLLDHIKERIRLGESKKSILAALKPFYPNPAQLARTIAMFPTESDRERYRYINLAVAGLFLITNLSGWFFVILTFNDLGIIEKLFNGLALLIQLVFLFGAFHFHGNSYPFMTQLSLIRLWSLFPGFNDLQTDDWLLNGLLLLNGACLVGGAFIWFKVFPYYGLSGPRKDDSGEIRVS</sequence>
<feature type="transmembrane region" description="Helical" evidence="1">
    <location>
        <begin position="99"/>
        <end position="118"/>
    </location>
</feature>
<name>A0A833GZN7_9LEPT</name>
<dbReference type="AlphaFoldDB" id="A0A833GZN7"/>
<comment type="caution">
    <text evidence="2">The sequence shown here is derived from an EMBL/GenBank/DDBJ whole genome shotgun (WGS) entry which is preliminary data.</text>
</comment>
<dbReference type="EMBL" id="WBUI01000024">
    <property type="protein sequence ID" value="KAB2929945.1"/>
    <property type="molecule type" value="Genomic_DNA"/>
</dbReference>
<gene>
    <name evidence="2" type="ORF">F9K24_18100</name>
</gene>
<proteinExistence type="predicted"/>
<evidence type="ECO:0000256" key="1">
    <source>
        <dbReference type="SAM" id="Phobius"/>
    </source>
</evidence>
<protein>
    <submittedName>
        <fullName evidence="2">Uncharacterized protein</fullName>
    </submittedName>
</protein>
<keyword evidence="1" id="KW-0472">Membrane</keyword>